<sequence length="54" mass="6227">MYEIACLYIPHPDTVESDTTSTHTFPLDEFDASIEELDRIIRLRMLADEAQLSI</sequence>
<reference evidence="1 2" key="2">
    <citation type="journal article" date="2021" name="Genomics">
        <title>High-quality reference genome for Clonorchis sinensis.</title>
        <authorList>
            <person name="Young N.D."/>
            <person name="Stroehlein A.J."/>
            <person name="Kinkar L."/>
            <person name="Wang T."/>
            <person name="Sohn W.M."/>
            <person name="Chang B.C.H."/>
            <person name="Kaur P."/>
            <person name="Weisz D."/>
            <person name="Dudchenko O."/>
            <person name="Aiden E.L."/>
            <person name="Korhonen P.K."/>
            <person name="Gasser R.B."/>
        </authorList>
    </citation>
    <scope>NUCLEOTIDE SEQUENCE [LARGE SCALE GENOMIC DNA]</scope>
    <source>
        <strain evidence="1">Cs-k2</strain>
    </source>
</reference>
<proteinExistence type="predicted"/>
<keyword evidence="2" id="KW-1185">Reference proteome</keyword>
<name>A0A8T1MM65_CLOSI</name>
<gene>
    <name evidence="1" type="ORF">CSKR_201207</name>
</gene>
<protein>
    <submittedName>
        <fullName evidence="1">Uncharacterized protein</fullName>
    </submittedName>
</protein>
<evidence type="ECO:0000313" key="2">
    <source>
        <dbReference type="Proteomes" id="UP000286415"/>
    </source>
</evidence>
<dbReference type="Proteomes" id="UP000286415">
    <property type="component" value="Unassembled WGS sequence"/>
</dbReference>
<dbReference type="EMBL" id="NIRI02000042">
    <property type="protein sequence ID" value="KAG5450507.1"/>
    <property type="molecule type" value="Genomic_DNA"/>
</dbReference>
<reference evidence="1 2" key="1">
    <citation type="journal article" date="2018" name="Biotechnol. Adv.">
        <title>Improved genomic resources and new bioinformatic workflow for the carcinogenic parasite Clonorchis sinensis: Biotechnological implications.</title>
        <authorList>
            <person name="Wang D."/>
            <person name="Korhonen P.K."/>
            <person name="Gasser R.B."/>
            <person name="Young N.D."/>
        </authorList>
    </citation>
    <scope>NUCLEOTIDE SEQUENCE [LARGE SCALE GENOMIC DNA]</scope>
    <source>
        <strain evidence="1">Cs-k2</strain>
    </source>
</reference>
<accession>A0A8T1MM65</accession>
<organism evidence="1 2">
    <name type="scientific">Clonorchis sinensis</name>
    <name type="common">Chinese liver fluke</name>
    <dbReference type="NCBI Taxonomy" id="79923"/>
    <lineage>
        <taxon>Eukaryota</taxon>
        <taxon>Metazoa</taxon>
        <taxon>Spiralia</taxon>
        <taxon>Lophotrochozoa</taxon>
        <taxon>Platyhelminthes</taxon>
        <taxon>Trematoda</taxon>
        <taxon>Digenea</taxon>
        <taxon>Opisthorchiida</taxon>
        <taxon>Opisthorchiata</taxon>
        <taxon>Opisthorchiidae</taxon>
        <taxon>Clonorchis</taxon>
    </lineage>
</organism>
<dbReference type="AlphaFoldDB" id="A0A8T1MM65"/>
<comment type="caution">
    <text evidence="1">The sequence shown here is derived from an EMBL/GenBank/DDBJ whole genome shotgun (WGS) entry which is preliminary data.</text>
</comment>
<evidence type="ECO:0000313" key="1">
    <source>
        <dbReference type="EMBL" id="KAG5450507.1"/>
    </source>
</evidence>